<keyword evidence="2" id="KW-0479">Metal-binding</keyword>
<dbReference type="Gene3D" id="3.40.50.300">
    <property type="entry name" value="P-loop containing nucleotide triphosphate hydrolases"/>
    <property type="match status" value="2"/>
</dbReference>
<keyword evidence="7" id="KW-0238">DNA-binding</keyword>
<dbReference type="PANTHER" id="PTHR13710:SF105">
    <property type="entry name" value="ATP-DEPENDENT DNA HELICASE Q1"/>
    <property type="match status" value="1"/>
</dbReference>
<evidence type="ECO:0000256" key="1">
    <source>
        <dbReference type="ARBA" id="ARBA00005446"/>
    </source>
</evidence>
<dbReference type="Proteomes" id="UP000614741">
    <property type="component" value="Unassembled WGS sequence"/>
</dbReference>
<dbReference type="PROSITE" id="PS51192">
    <property type="entry name" value="HELICASE_ATP_BIND_1"/>
    <property type="match status" value="1"/>
</dbReference>
<evidence type="ECO:0000256" key="6">
    <source>
        <dbReference type="ARBA" id="ARBA00022840"/>
    </source>
</evidence>
<dbReference type="CDD" id="cd17920">
    <property type="entry name" value="DEXHc_RecQ"/>
    <property type="match status" value="1"/>
</dbReference>
<keyword evidence="4" id="KW-0378">Hydrolase</keyword>
<keyword evidence="6" id="KW-0067">ATP-binding</keyword>
<reference evidence="15 16" key="1">
    <citation type="submission" date="2021-01" db="EMBL/GenBank/DDBJ databases">
        <title>Whole genome shotgun sequence of Cellulomonas phragmiteti NBRC 110785.</title>
        <authorList>
            <person name="Komaki H."/>
            <person name="Tamura T."/>
        </authorList>
    </citation>
    <scope>NUCLEOTIDE SEQUENCE [LARGE SCALE GENOMIC DNA]</scope>
    <source>
        <strain evidence="15 16">NBRC 110785</strain>
    </source>
</reference>
<dbReference type="InterPro" id="IPR036390">
    <property type="entry name" value="WH_DNA-bd_sf"/>
</dbReference>
<dbReference type="InterPro" id="IPR004589">
    <property type="entry name" value="DNA_helicase_ATP-dep_RecQ"/>
</dbReference>
<dbReference type="Pfam" id="PF00271">
    <property type="entry name" value="Helicase_C"/>
    <property type="match status" value="1"/>
</dbReference>
<accession>A0ABQ4DMM7</accession>
<dbReference type="SUPFAM" id="SSF46785">
    <property type="entry name" value="Winged helix' DNA-binding domain"/>
    <property type="match status" value="1"/>
</dbReference>
<evidence type="ECO:0000256" key="3">
    <source>
        <dbReference type="ARBA" id="ARBA00022741"/>
    </source>
</evidence>
<evidence type="ECO:0000256" key="9">
    <source>
        <dbReference type="ARBA" id="ARBA00034617"/>
    </source>
</evidence>
<dbReference type="PANTHER" id="PTHR13710">
    <property type="entry name" value="DNA HELICASE RECQ FAMILY MEMBER"/>
    <property type="match status" value="1"/>
</dbReference>
<dbReference type="InterPro" id="IPR021938">
    <property type="entry name" value="DUF3553"/>
</dbReference>
<keyword evidence="16" id="KW-1185">Reference proteome</keyword>
<dbReference type="InterPro" id="IPR011545">
    <property type="entry name" value="DEAD/DEAH_box_helicase_dom"/>
</dbReference>
<keyword evidence="3" id="KW-0547">Nucleotide-binding</keyword>
<evidence type="ECO:0000313" key="15">
    <source>
        <dbReference type="EMBL" id="GIG40176.1"/>
    </source>
</evidence>
<organism evidence="15 16">
    <name type="scientific">Cellulomonas phragmiteti</name>
    <dbReference type="NCBI Taxonomy" id="478780"/>
    <lineage>
        <taxon>Bacteria</taxon>
        <taxon>Bacillati</taxon>
        <taxon>Actinomycetota</taxon>
        <taxon>Actinomycetes</taxon>
        <taxon>Micrococcales</taxon>
        <taxon>Cellulomonadaceae</taxon>
        <taxon>Cellulomonas</taxon>
    </lineage>
</organism>
<dbReference type="Pfam" id="PF09339">
    <property type="entry name" value="HTH_IclR"/>
    <property type="match status" value="1"/>
</dbReference>
<evidence type="ECO:0000256" key="5">
    <source>
        <dbReference type="ARBA" id="ARBA00022806"/>
    </source>
</evidence>
<dbReference type="GO" id="GO:0004386">
    <property type="term" value="F:helicase activity"/>
    <property type="evidence" value="ECO:0007669"/>
    <property type="project" value="UniProtKB-KW"/>
</dbReference>
<dbReference type="InterPro" id="IPR036388">
    <property type="entry name" value="WH-like_DNA-bd_sf"/>
</dbReference>
<dbReference type="PROSITE" id="PS51194">
    <property type="entry name" value="HELICASE_CTER"/>
    <property type="match status" value="1"/>
</dbReference>
<name>A0ABQ4DMM7_9CELL</name>
<keyword evidence="8" id="KW-0413">Isomerase</keyword>
<evidence type="ECO:0000259" key="14">
    <source>
        <dbReference type="PROSITE" id="PS51194"/>
    </source>
</evidence>
<dbReference type="SUPFAM" id="SSF52540">
    <property type="entry name" value="P-loop containing nucleoside triphosphate hydrolases"/>
    <property type="match status" value="1"/>
</dbReference>
<evidence type="ECO:0000256" key="7">
    <source>
        <dbReference type="ARBA" id="ARBA00023125"/>
    </source>
</evidence>
<dbReference type="Pfam" id="PF16124">
    <property type="entry name" value="RecQ_Zn_bind"/>
    <property type="match status" value="1"/>
</dbReference>
<protein>
    <recommendedName>
        <fullName evidence="11">ATP-dependent DNA helicase RecQ</fullName>
        <ecNumber evidence="10">5.6.2.4</ecNumber>
    </recommendedName>
    <alternativeName>
        <fullName evidence="12">DNA 3'-5' helicase RecQ</fullName>
    </alternativeName>
</protein>
<sequence length="546" mass="57877">MTTRTTTTGGAEDAGARLDDAVRRVLGAGTALRPAQRDALAGLAERDTVLVARTGAGKTAVYAIATLVAARLTVVVSPLIALQRDQERALAEAGLRVASVSSARTAREQREALAAAAAGGLDVLLLGPEQLQRRLVVEELTGADVGLVVVDEAHCVAEWGHDFRPDYLLVGASARRLGAPRLLALTATASTHVRDEIVRRLGMRDPRVLVHDADRPNIWLGARPAATADERDAVVCELVADAPGAVIVYARTRAHCEQLAARLADVRPATVYHAGLPAAERAATQDRFLAGQDDVVVATSAFGMGIDRPDVRLVVHAGPPATLDQYYQEVGRAGRDEEPARAVVVTRAEDHALARYQRAGGGPRPATLLRVLEALATAPGDQAALAAATGLGRRTVARALGTLQHVGAVRDDGGSLELVEGADAHQVLADVHEARERRARLEASRVELVRTYTDTTDCRRRLLLELLGEERRDPCGRCDSCDAGTALAVAAPGVRPGQAVQHAEFGAGTVSVVEAERVTVLFEDRGYVTLDTQIALDAELLRLQAR</sequence>
<feature type="domain" description="Helicase ATP-binding" evidence="13">
    <location>
        <begin position="39"/>
        <end position="207"/>
    </location>
</feature>
<evidence type="ECO:0000259" key="13">
    <source>
        <dbReference type="PROSITE" id="PS51192"/>
    </source>
</evidence>
<dbReference type="InterPro" id="IPR001650">
    <property type="entry name" value="Helicase_C-like"/>
</dbReference>
<dbReference type="InterPro" id="IPR005471">
    <property type="entry name" value="Tscrpt_reg_IclR_N"/>
</dbReference>
<dbReference type="NCBIfam" id="TIGR00614">
    <property type="entry name" value="recQ_fam"/>
    <property type="match status" value="1"/>
</dbReference>
<comment type="catalytic activity">
    <reaction evidence="9">
        <text>Couples ATP hydrolysis with the unwinding of duplex DNA by translocating in the 3'-5' direction.</text>
        <dbReference type="EC" id="5.6.2.4"/>
    </reaction>
</comment>
<proteinExistence type="inferred from homology"/>
<evidence type="ECO:0000256" key="4">
    <source>
        <dbReference type="ARBA" id="ARBA00022801"/>
    </source>
</evidence>
<dbReference type="InterPro" id="IPR014001">
    <property type="entry name" value="Helicase_ATP-bd"/>
</dbReference>
<dbReference type="InterPro" id="IPR032284">
    <property type="entry name" value="RecQ_Zn-bd"/>
</dbReference>
<dbReference type="Pfam" id="PF00270">
    <property type="entry name" value="DEAD"/>
    <property type="match status" value="1"/>
</dbReference>
<dbReference type="InterPro" id="IPR027417">
    <property type="entry name" value="P-loop_NTPase"/>
</dbReference>
<dbReference type="RefSeq" id="WP_239069169.1">
    <property type="nucleotide sequence ID" value="NZ_BONP01000009.1"/>
</dbReference>
<comment type="caution">
    <text evidence="15">The sequence shown here is derived from an EMBL/GenBank/DDBJ whole genome shotgun (WGS) entry which is preliminary data.</text>
</comment>
<evidence type="ECO:0000256" key="8">
    <source>
        <dbReference type="ARBA" id="ARBA00023235"/>
    </source>
</evidence>
<dbReference type="EC" id="5.6.2.4" evidence="10"/>
<evidence type="ECO:0000256" key="10">
    <source>
        <dbReference type="ARBA" id="ARBA00034808"/>
    </source>
</evidence>
<dbReference type="InterPro" id="IPR002464">
    <property type="entry name" value="DNA/RNA_helicase_DEAH_CS"/>
</dbReference>
<dbReference type="EMBL" id="BONP01000009">
    <property type="protein sequence ID" value="GIG40176.1"/>
    <property type="molecule type" value="Genomic_DNA"/>
</dbReference>
<comment type="similarity">
    <text evidence="1">Belongs to the helicase family. RecQ subfamily.</text>
</comment>
<evidence type="ECO:0000256" key="11">
    <source>
        <dbReference type="ARBA" id="ARBA00044535"/>
    </source>
</evidence>
<gene>
    <name evidence="15" type="primary">recQ_1</name>
    <name evidence="15" type="ORF">Cph01nite_19380</name>
</gene>
<evidence type="ECO:0000256" key="12">
    <source>
        <dbReference type="ARBA" id="ARBA00044550"/>
    </source>
</evidence>
<evidence type="ECO:0000256" key="2">
    <source>
        <dbReference type="ARBA" id="ARBA00022723"/>
    </source>
</evidence>
<keyword evidence="5 15" id="KW-0347">Helicase</keyword>
<dbReference type="PROSITE" id="PS00690">
    <property type="entry name" value="DEAH_ATP_HELICASE"/>
    <property type="match status" value="1"/>
</dbReference>
<feature type="domain" description="Helicase C-terminal" evidence="14">
    <location>
        <begin position="234"/>
        <end position="383"/>
    </location>
</feature>
<dbReference type="SMART" id="SM00487">
    <property type="entry name" value="DEXDc"/>
    <property type="match status" value="1"/>
</dbReference>
<evidence type="ECO:0000313" key="16">
    <source>
        <dbReference type="Proteomes" id="UP000614741"/>
    </source>
</evidence>
<dbReference type="SMART" id="SM00490">
    <property type="entry name" value="HELICc"/>
    <property type="match status" value="1"/>
</dbReference>
<dbReference type="Pfam" id="PF12073">
    <property type="entry name" value="DUF3553"/>
    <property type="match status" value="1"/>
</dbReference>
<dbReference type="Gene3D" id="1.10.10.10">
    <property type="entry name" value="Winged helix-like DNA-binding domain superfamily/Winged helix DNA-binding domain"/>
    <property type="match status" value="2"/>
</dbReference>